<feature type="compositionally biased region" description="Low complexity" evidence="1">
    <location>
        <begin position="19"/>
        <end position="39"/>
    </location>
</feature>
<organism evidence="2 3">
    <name type="scientific">Linum trigynum</name>
    <dbReference type="NCBI Taxonomy" id="586398"/>
    <lineage>
        <taxon>Eukaryota</taxon>
        <taxon>Viridiplantae</taxon>
        <taxon>Streptophyta</taxon>
        <taxon>Embryophyta</taxon>
        <taxon>Tracheophyta</taxon>
        <taxon>Spermatophyta</taxon>
        <taxon>Magnoliopsida</taxon>
        <taxon>eudicotyledons</taxon>
        <taxon>Gunneridae</taxon>
        <taxon>Pentapetalae</taxon>
        <taxon>rosids</taxon>
        <taxon>fabids</taxon>
        <taxon>Malpighiales</taxon>
        <taxon>Linaceae</taxon>
        <taxon>Linum</taxon>
    </lineage>
</organism>
<protein>
    <submittedName>
        <fullName evidence="2">Uncharacterized protein</fullName>
    </submittedName>
</protein>
<dbReference type="EMBL" id="OZ034816">
    <property type="protein sequence ID" value="CAL1378247.1"/>
    <property type="molecule type" value="Genomic_DNA"/>
</dbReference>
<keyword evidence="3" id="KW-1185">Reference proteome</keyword>
<reference evidence="2 3" key="1">
    <citation type="submission" date="2024-04" db="EMBL/GenBank/DDBJ databases">
        <authorList>
            <person name="Fracassetti M."/>
        </authorList>
    </citation>
    <scope>NUCLEOTIDE SEQUENCE [LARGE SCALE GENOMIC DNA]</scope>
</reference>
<gene>
    <name evidence="2" type="ORF">LTRI10_LOCUS19844</name>
</gene>
<name>A0AAV2DXP1_9ROSI</name>
<evidence type="ECO:0000256" key="1">
    <source>
        <dbReference type="SAM" id="MobiDB-lite"/>
    </source>
</evidence>
<dbReference type="AlphaFoldDB" id="A0AAV2DXP1"/>
<dbReference type="Proteomes" id="UP001497516">
    <property type="component" value="Chromosome 3"/>
</dbReference>
<evidence type="ECO:0000313" key="3">
    <source>
        <dbReference type="Proteomes" id="UP001497516"/>
    </source>
</evidence>
<evidence type="ECO:0000313" key="2">
    <source>
        <dbReference type="EMBL" id="CAL1378247.1"/>
    </source>
</evidence>
<sequence length="283" mass="29786">MAGAGRTGAVARWDEEAAEVNPPAGGEEAGATRALAAAGGAPGSSAVQLSRAGEPGTLGARSAPAPAFSGPGLLPTPTDPTHDKTRGKQKMTGYEGESWPTGPNGKEPWPIGPGEEEGWSFGDPEGWVDPSPEEGRGGGMVDPQSARTGQVSGRPAGRNRAEPNQTGSGRVNHRWAVAGAGWARVSAGARSTGTPRGVRREEREVEVEDIEILGRGRGPSPDTAGTIMRWQETGPILPSSGPRAATTIRSRRIDHPHRTQAGMNIVTLYMRLKRNWYLELNRQ</sequence>
<feature type="region of interest" description="Disordered" evidence="1">
    <location>
        <begin position="1"/>
        <end position="173"/>
    </location>
</feature>
<proteinExistence type="predicted"/>
<accession>A0AAV2DXP1</accession>